<organism evidence="1 2">
    <name type="scientific">Celeribacter neptunius</name>
    <dbReference type="NCBI Taxonomy" id="588602"/>
    <lineage>
        <taxon>Bacteria</taxon>
        <taxon>Pseudomonadati</taxon>
        <taxon>Pseudomonadota</taxon>
        <taxon>Alphaproteobacteria</taxon>
        <taxon>Rhodobacterales</taxon>
        <taxon>Roseobacteraceae</taxon>
        <taxon>Celeribacter</taxon>
    </lineage>
</organism>
<dbReference type="Proteomes" id="UP000199630">
    <property type="component" value="Unassembled WGS sequence"/>
</dbReference>
<protein>
    <recommendedName>
        <fullName evidence="3">Phage tail assembly chaperone protein, TAC</fullName>
    </recommendedName>
</protein>
<sequence>MTPLARLEEVTVRHGGHVVTLRPTLRAAMTLERLYNGWSGFLLHFDQFHLNTVQTLIRASAVSHVAAEALLSSLEGKPLKQIKATLEGPCVALLSRFLNPTGDDEGQGAETPKKTGKALSWSDAYAELYQIGTGWLGWTPQETWAATPTEITEAFKGKLAMLKAIHGSAEEDPAPQANDYTPERLKEIEELGHDPAFDRNKLHGLKARLNA</sequence>
<reference evidence="2" key="1">
    <citation type="submission" date="2016-10" db="EMBL/GenBank/DDBJ databases">
        <authorList>
            <person name="Varghese N."/>
            <person name="Submissions S."/>
        </authorList>
    </citation>
    <scope>NUCLEOTIDE SEQUENCE [LARGE SCALE GENOMIC DNA]</scope>
    <source>
        <strain evidence="2">DSM 26471</strain>
    </source>
</reference>
<proteinExistence type="predicted"/>
<gene>
    <name evidence="1" type="ORF">SAMN04487991_1040</name>
</gene>
<evidence type="ECO:0000313" key="2">
    <source>
        <dbReference type="Proteomes" id="UP000199630"/>
    </source>
</evidence>
<dbReference type="OrthoDB" id="7306418at2"/>
<evidence type="ECO:0000313" key="1">
    <source>
        <dbReference type="EMBL" id="SFI84408.1"/>
    </source>
</evidence>
<accession>A0A1I3LI31</accession>
<dbReference type="RefSeq" id="WP_143093044.1">
    <property type="nucleotide sequence ID" value="NZ_FORH01000001.1"/>
</dbReference>
<dbReference type="EMBL" id="FORH01000001">
    <property type="protein sequence ID" value="SFI84408.1"/>
    <property type="molecule type" value="Genomic_DNA"/>
</dbReference>
<evidence type="ECO:0008006" key="3">
    <source>
        <dbReference type="Google" id="ProtNLM"/>
    </source>
</evidence>
<keyword evidence="2" id="KW-1185">Reference proteome</keyword>
<dbReference type="AlphaFoldDB" id="A0A1I3LI31"/>
<dbReference type="STRING" id="588602.SAMN04487991_1040"/>
<name>A0A1I3LI31_9RHOB</name>